<dbReference type="KEGG" id="ari:UM93_11690"/>
<dbReference type="Proteomes" id="UP000061839">
    <property type="component" value="Chromosome"/>
</dbReference>
<dbReference type="Gene3D" id="3.40.630.30">
    <property type="match status" value="1"/>
</dbReference>
<dbReference type="STRING" id="1618207.UM93_11690"/>
<dbReference type="RefSeq" id="WP_082057121.1">
    <property type="nucleotide sequence ID" value="NZ_CP011005.1"/>
</dbReference>
<proteinExistence type="predicted"/>
<dbReference type="OrthoDB" id="3190820at2"/>
<dbReference type="PROSITE" id="PS51186">
    <property type="entry name" value="GNAT"/>
    <property type="match status" value="1"/>
</dbReference>
<name>A0A0D4C025_9MICC</name>
<evidence type="ECO:0000313" key="3">
    <source>
        <dbReference type="Proteomes" id="UP000061839"/>
    </source>
</evidence>
<dbReference type="EMBL" id="CP011005">
    <property type="protein sequence ID" value="AJT42007.1"/>
    <property type="molecule type" value="Genomic_DNA"/>
</dbReference>
<organism evidence="2 3">
    <name type="scientific">Psychromicrobium lacuslunae</name>
    <dbReference type="NCBI Taxonomy" id="1618207"/>
    <lineage>
        <taxon>Bacteria</taxon>
        <taxon>Bacillati</taxon>
        <taxon>Actinomycetota</taxon>
        <taxon>Actinomycetes</taxon>
        <taxon>Micrococcales</taxon>
        <taxon>Micrococcaceae</taxon>
        <taxon>Psychromicrobium</taxon>
    </lineage>
</organism>
<dbReference type="InterPro" id="IPR000182">
    <property type="entry name" value="GNAT_dom"/>
</dbReference>
<reference evidence="2 3" key="1">
    <citation type="journal article" date="2015" name="Genome Announc.">
        <title>Complete Genome Sequencing of Protease-Producing Novel Arthrobacter sp. Strain IHBB 11108 Using PacBio Single-Molecule Real-Time Sequencing Technology.</title>
        <authorList>
            <person name="Kiran S."/>
            <person name="Swarnkar M.K."/>
            <person name="Pal M."/>
            <person name="Thakur R."/>
            <person name="Tewari R."/>
            <person name="Singh A.K."/>
            <person name="Gulati A."/>
        </authorList>
    </citation>
    <scope>NUCLEOTIDE SEQUENCE [LARGE SCALE GENOMIC DNA]</scope>
    <source>
        <strain evidence="2 3">IHBB 11108</strain>
    </source>
</reference>
<protein>
    <submittedName>
        <fullName evidence="2">Acetyltransferase</fullName>
    </submittedName>
</protein>
<evidence type="ECO:0000259" key="1">
    <source>
        <dbReference type="PROSITE" id="PS51186"/>
    </source>
</evidence>
<sequence length="149" mass="17244">MPLEWSLRQSSPSDAEWIAELRAEVMYPDLQRLGLWDPVRVRQRFLNGFHPEHTWIIKVADRQAGSIALRPEAADQWLEHFYLATEFQGRGLGNAVLGTLLAEHRDHRPYRLNVLQGSAAKKLYQRHGFVLETEDDVDQFMISNQPPVN</sequence>
<accession>A0A0D4C025</accession>
<gene>
    <name evidence="2" type="ORF">UM93_11690</name>
</gene>
<dbReference type="PATRIC" id="fig|1618207.4.peg.2369"/>
<dbReference type="AlphaFoldDB" id="A0A0D4C025"/>
<dbReference type="InterPro" id="IPR016181">
    <property type="entry name" value="Acyl_CoA_acyltransferase"/>
</dbReference>
<keyword evidence="3" id="KW-1185">Reference proteome</keyword>
<keyword evidence="2" id="KW-0808">Transferase</keyword>
<evidence type="ECO:0000313" key="2">
    <source>
        <dbReference type="EMBL" id="AJT42007.1"/>
    </source>
</evidence>
<dbReference type="SUPFAM" id="SSF55729">
    <property type="entry name" value="Acyl-CoA N-acyltransferases (Nat)"/>
    <property type="match status" value="1"/>
</dbReference>
<feature type="domain" description="N-acetyltransferase" evidence="1">
    <location>
        <begin position="5"/>
        <end position="146"/>
    </location>
</feature>
<dbReference type="HOGENOM" id="CLU_013985_22_1_11"/>
<dbReference type="CDD" id="cd04301">
    <property type="entry name" value="NAT_SF"/>
    <property type="match status" value="1"/>
</dbReference>
<dbReference type="GO" id="GO:0016747">
    <property type="term" value="F:acyltransferase activity, transferring groups other than amino-acyl groups"/>
    <property type="evidence" value="ECO:0007669"/>
    <property type="project" value="InterPro"/>
</dbReference>
<dbReference type="Pfam" id="PF13508">
    <property type="entry name" value="Acetyltransf_7"/>
    <property type="match status" value="1"/>
</dbReference>